<comment type="similarity">
    <text evidence="1">Belongs to the 3-oxoacid CoA-transferase subunit B family.</text>
</comment>
<dbReference type="Gene3D" id="3.40.1080.10">
    <property type="entry name" value="Glutaconate Coenzyme A-transferase"/>
    <property type="match status" value="1"/>
</dbReference>
<dbReference type="FunFam" id="3.40.1080.10:FF:000001">
    <property type="entry name" value="Succinyl-coa:3-ketoacid-coenzyme a transferase subunit b"/>
    <property type="match status" value="1"/>
</dbReference>
<dbReference type="EMBL" id="PDJJ01000001">
    <property type="protein sequence ID" value="PFG42440.1"/>
    <property type="molecule type" value="Genomic_DNA"/>
</dbReference>
<organism evidence="7 8">
    <name type="scientific">Isoptericola jiangsuensis</name>
    <dbReference type="NCBI Taxonomy" id="548579"/>
    <lineage>
        <taxon>Bacteria</taxon>
        <taxon>Bacillati</taxon>
        <taxon>Actinomycetota</taxon>
        <taxon>Actinomycetes</taxon>
        <taxon>Micrococcales</taxon>
        <taxon>Promicromonosporaceae</taxon>
        <taxon>Isoptericola</taxon>
    </lineage>
</organism>
<reference evidence="7 8" key="1">
    <citation type="submission" date="2017-10" db="EMBL/GenBank/DDBJ databases">
        <title>Sequencing the genomes of 1000 actinobacteria strains.</title>
        <authorList>
            <person name="Klenk H.-P."/>
        </authorList>
    </citation>
    <scope>NUCLEOTIDE SEQUENCE [LARGE SCALE GENOMIC DNA]</scope>
    <source>
        <strain evidence="7 8">DSM 21863</strain>
    </source>
</reference>
<evidence type="ECO:0000256" key="1">
    <source>
        <dbReference type="ARBA" id="ARBA00007047"/>
    </source>
</evidence>
<dbReference type="AlphaFoldDB" id="A0A2A9EVY0"/>
<dbReference type="PANTHER" id="PTHR13707:SF57">
    <property type="entry name" value="SUCCINYL-COA:3-KETOACID COENZYME A TRANSFERASE SUBUNIT B-RELATED"/>
    <property type="match status" value="1"/>
</dbReference>
<evidence type="ECO:0000256" key="3">
    <source>
        <dbReference type="ARBA" id="ARBA00065483"/>
    </source>
</evidence>
<proteinExistence type="inferred from homology"/>
<keyword evidence="2 7" id="KW-0808">Transferase</keyword>
<dbReference type="Pfam" id="PF01144">
    <property type="entry name" value="CoA_trans"/>
    <property type="match status" value="1"/>
</dbReference>
<dbReference type="Proteomes" id="UP000224130">
    <property type="component" value="Unassembled WGS sequence"/>
</dbReference>
<dbReference type="InterPro" id="IPR004165">
    <property type="entry name" value="CoA_trans_fam_I"/>
</dbReference>
<dbReference type="InterPro" id="IPR012791">
    <property type="entry name" value="3-oxoacid_CoA-transf_B"/>
</dbReference>
<dbReference type="SUPFAM" id="SSF100950">
    <property type="entry name" value="NagB/RpiA/CoA transferase-like"/>
    <property type="match status" value="1"/>
</dbReference>
<dbReference type="SMART" id="SM00882">
    <property type="entry name" value="CoA_trans"/>
    <property type="match status" value="1"/>
</dbReference>
<dbReference type="GO" id="GO:0008410">
    <property type="term" value="F:CoA-transferase activity"/>
    <property type="evidence" value="ECO:0007669"/>
    <property type="project" value="InterPro"/>
</dbReference>
<protein>
    <recommendedName>
        <fullName evidence="4">Probable succinyl-CoA:3-ketoacid coenzyme A transferase subunit B</fullName>
    </recommendedName>
    <alternativeName>
        <fullName evidence="6">OXCT B</fullName>
    </alternativeName>
    <alternativeName>
        <fullName evidence="5">Succinyl-CoA:3-oxoacid CoA-transferase</fullName>
    </alternativeName>
</protein>
<comment type="subunit">
    <text evidence="3">Heterodimer of a subunit A and a subunit B.</text>
</comment>
<evidence type="ECO:0000256" key="5">
    <source>
        <dbReference type="ARBA" id="ARBA00081138"/>
    </source>
</evidence>
<dbReference type="PANTHER" id="PTHR13707">
    <property type="entry name" value="KETOACID-COENZYME A TRANSFERASE"/>
    <property type="match status" value="1"/>
</dbReference>
<evidence type="ECO:0000313" key="7">
    <source>
        <dbReference type="EMBL" id="PFG42440.1"/>
    </source>
</evidence>
<dbReference type="InterPro" id="IPR037171">
    <property type="entry name" value="NagB/RpiA_transferase-like"/>
</dbReference>
<dbReference type="NCBIfam" id="TIGR02428">
    <property type="entry name" value="pcaJ_scoB_fam"/>
    <property type="match status" value="1"/>
</dbReference>
<evidence type="ECO:0000313" key="8">
    <source>
        <dbReference type="Proteomes" id="UP000224130"/>
    </source>
</evidence>
<dbReference type="OrthoDB" id="9778604at2"/>
<evidence type="ECO:0000256" key="4">
    <source>
        <dbReference type="ARBA" id="ARBA00072796"/>
    </source>
</evidence>
<dbReference type="RefSeq" id="WP_098462950.1">
    <property type="nucleotide sequence ID" value="NZ_PDJJ01000001.1"/>
</dbReference>
<sequence>MALTRDEMAARAAAELLDGWYVNLGIGLPTLIPNHVPADKHLVLQSENGILGVGPFPTEDEVDPDLINAGKQTVTTLPGAAFFDSALSFGMIRGGKIDAAVLGAMQVSAAGDLANWMIPGKMVKGPGGAMDLVHGAARLIVLMEHTARDGSPKIVDECTLPLTGRAVVHRVITDLAVIDVTDAGLVLRQTAPGVTVDEVRAATEPPLTVELDDAPLAAAPHALRPPAAVGEDA</sequence>
<keyword evidence="8" id="KW-1185">Reference proteome</keyword>
<gene>
    <name evidence="7" type="ORF">ATJ88_1102</name>
</gene>
<accession>A0A2A9EVY0</accession>
<name>A0A2A9EVY0_9MICO</name>
<evidence type="ECO:0000256" key="2">
    <source>
        <dbReference type="ARBA" id="ARBA00022679"/>
    </source>
</evidence>
<comment type="caution">
    <text evidence="7">The sequence shown here is derived from an EMBL/GenBank/DDBJ whole genome shotgun (WGS) entry which is preliminary data.</text>
</comment>
<dbReference type="PROSITE" id="PS01274">
    <property type="entry name" value="COA_TRANSF_2"/>
    <property type="match status" value="1"/>
</dbReference>
<evidence type="ECO:0000256" key="6">
    <source>
        <dbReference type="ARBA" id="ARBA00081146"/>
    </source>
</evidence>
<dbReference type="InterPro" id="IPR004164">
    <property type="entry name" value="CoA_transf_AS"/>
</dbReference>